<evidence type="ECO:0000313" key="2">
    <source>
        <dbReference type="EMBL" id="NYG36249.1"/>
    </source>
</evidence>
<organism evidence="2 3">
    <name type="scientific">Janibacter alkaliphilus</name>
    <dbReference type="NCBI Taxonomy" id="1069963"/>
    <lineage>
        <taxon>Bacteria</taxon>
        <taxon>Bacillati</taxon>
        <taxon>Actinomycetota</taxon>
        <taxon>Actinomycetes</taxon>
        <taxon>Micrococcales</taxon>
        <taxon>Intrasporangiaceae</taxon>
        <taxon>Janibacter</taxon>
    </lineage>
</organism>
<keyword evidence="3" id="KW-1185">Reference proteome</keyword>
<comment type="caution">
    <text evidence="2">The sequence shown here is derived from an EMBL/GenBank/DDBJ whole genome shotgun (WGS) entry which is preliminary data.</text>
</comment>
<keyword evidence="1" id="KW-0812">Transmembrane</keyword>
<keyword evidence="1" id="KW-0472">Membrane</keyword>
<keyword evidence="1" id="KW-1133">Transmembrane helix</keyword>
<name>A0A852X064_9MICO</name>
<accession>A0A852X064</accession>
<dbReference type="AlphaFoldDB" id="A0A852X064"/>
<evidence type="ECO:0000313" key="3">
    <source>
        <dbReference type="Proteomes" id="UP000592181"/>
    </source>
</evidence>
<reference evidence="2 3" key="1">
    <citation type="submission" date="2020-07" db="EMBL/GenBank/DDBJ databases">
        <title>Sequencing the genomes of 1000 actinobacteria strains.</title>
        <authorList>
            <person name="Klenk H.-P."/>
        </authorList>
    </citation>
    <scope>NUCLEOTIDE SEQUENCE [LARGE SCALE GENOMIC DNA]</scope>
    <source>
        <strain evidence="2 3">DSM 24723</strain>
    </source>
</reference>
<sequence>MDGSSDGLGQLLGELVGPAVGVAASPLPLIAVIVMLQAPAGGR</sequence>
<dbReference type="EMBL" id="JACBZX010000001">
    <property type="protein sequence ID" value="NYG36249.1"/>
    <property type="molecule type" value="Genomic_DNA"/>
</dbReference>
<proteinExistence type="predicted"/>
<dbReference type="Proteomes" id="UP000592181">
    <property type="component" value="Unassembled WGS sequence"/>
</dbReference>
<protein>
    <submittedName>
        <fullName evidence="2">Uncharacterized protein</fullName>
    </submittedName>
</protein>
<feature type="transmembrane region" description="Helical" evidence="1">
    <location>
        <begin position="15"/>
        <end position="36"/>
    </location>
</feature>
<gene>
    <name evidence="2" type="ORF">BJY28_000718</name>
</gene>
<evidence type="ECO:0000256" key="1">
    <source>
        <dbReference type="SAM" id="Phobius"/>
    </source>
</evidence>
<dbReference type="RefSeq" id="WP_281366900.1">
    <property type="nucleotide sequence ID" value="NZ_JACBZX010000001.1"/>
</dbReference>